<dbReference type="AlphaFoldDB" id="A0A0H2R3W4"/>
<proteinExistence type="predicted"/>
<dbReference type="EMBL" id="KQ086204">
    <property type="protein sequence ID" value="KLO06465.1"/>
    <property type="molecule type" value="Genomic_DNA"/>
</dbReference>
<evidence type="ECO:0000313" key="2">
    <source>
        <dbReference type="Proteomes" id="UP000053477"/>
    </source>
</evidence>
<dbReference type="InterPro" id="IPR036397">
    <property type="entry name" value="RNaseH_sf"/>
</dbReference>
<reference evidence="1 2" key="1">
    <citation type="submission" date="2015-04" db="EMBL/GenBank/DDBJ databases">
        <title>Complete genome sequence of Schizopora paradoxa KUC8140, a cosmopolitan wood degrader in East Asia.</title>
        <authorList>
            <consortium name="DOE Joint Genome Institute"/>
            <person name="Min B."/>
            <person name="Park H."/>
            <person name="Jang Y."/>
            <person name="Kim J.-J."/>
            <person name="Kim K.H."/>
            <person name="Pangilinan J."/>
            <person name="Lipzen A."/>
            <person name="Riley R."/>
            <person name="Grigoriev I.V."/>
            <person name="Spatafora J.W."/>
            <person name="Choi I.-G."/>
        </authorList>
    </citation>
    <scope>NUCLEOTIDE SEQUENCE [LARGE SCALE GENOMIC DNA]</scope>
    <source>
        <strain evidence="1 2">KUC8140</strain>
    </source>
</reference>
<organism evidence="1 2">
    <name type="scientific">Schizopora paradoxa</name>
    <dbReference type="NCBI Taxonomy" id="27342"/>
    <lineage>
        <taxon>Eukaryota</taxon>
        <taxon>Fungi</taxon>
        <taxon>Dikarya</taxon>
        <taxon>Basidiomycota</taxon>
        <taxon>Agaricomycotina</taxon>
        <taxon>Agaricomycetes</taxon>
        <taxon>Hymenochaetales</taxon>
        <taxon>Schizoporaceae</taxon>
        <taxon>Schizopora</taxon>
    </lineage>
</organism>
<evidence type="ECO:0008006" key="3">
    <source>
        <dbReference type="Google" id="ProtNLM"/>
    </source>
</evidence>
<sequence length="68" mass="8308">MNIIEHVWDHLDRLVRSRDPLPKNKQEFWDALQEEWYGISLDYIENLYASLPRRVEALRKAKGEYTKY</sequence>
<dbReference type="STRING" id="27342.A0A0H2R3W4"/>
<protein>
    <recommendedName>
        <fullName evidence="3">Tc1-like transposase DDE domain-containing protein</fullName>
    </recommendedName>
</protein>
<dbReference type="GO" id="GO:0003676">
    <property type="term" value="F:nucleic acid binding"/>
    <property type="evidence" value="ECO:0007669"/>
    <property type="project" value="InterPro"/>
</dbReference>
<dbReference type="Proteomes" id="UP000053477">
    <property type="component" value="Unassembled WGS sequence"/>
</dbReference>
<dbReference type="Gene3D" id="3.30.420.10">
    <property type="entry name" value="Ribonuclease H-like superfamily/Ribonuclease H"/>
    <property type="match status" value="1"/>
</dbReference>
<evidence type="ECO:0000313" key="1">
    <source>
        <dbReference type="EMBL" id="KLO06465.1"/>
    </source>
</evidence>
<gene>
    <name evidence="1" type="ORF">SCHPADRAFT_838046</name>
</gene>
<name>A0A0H2R3W4_9AGAM</name>
<keyword evidence="2" id="KW-1185">Reference proteome</keyword>
<dbReference type="OrthoDB" id="3226274at2759"/>
<dbReference type="InParanoid" id="A0A0H2R3W4"/>
<accession>A0A0H2R3W4</accession>